<evidence type="ECO:0000256" key="1">
    <source>
        <dbReference type="ARBA" id="ARBA00004048"/>
    </source>
</evidence>
<comment type="similarity">
    <text evidence="10">Belongs to the DNAAF19/PR46b family.</text>
</comment>
<dbReference type="Proteomes" id="UP000826195">
    <property type="component" value="Unassembled WGS sequence"/>
</dbReference>
<dbReference type="GO" id="GO:0007368">
    <property type="term" value="P:determination of left/right symmetry"/>
    <property type="evidence" value="ECO:0007669"/>
    <property type="project" value="TreeGrafter"/>
</dbReference>
<comment type="subunit">
    <text evidence="4">Homodimer.</text>
</comment>
<dbReference type="InterPro" id="IPR042422">
    <property type="entry name" value="CC103"/>
</dbReference>
<evidence type="ECO:0000256" key="9">
    <source>
        <dbReference type="ARBA" id="ARBA00023273"/>
    </source>
</evidence>
<keyword evidence="14" id="KW-1185">Reference proteome</keyword>
<dbReference type="InterPro" id="IPR007784">
    <property type="entry name" value="PIR"/>
</dbReference>
<evidence type="ECO:0000256" key="10">
    <source>
        <dbReference type="ARBA" id="ARBA00049986"/>
    </source>
</evidence>
<keyword evidence="6" id="KW-0970">Cilium biogenesis/degradation</keyword>
<dbReference type="GO" id="GO:0005576">
    <property type="term" value="C:extracellular region"/>
    <property type="evidence" value="ECO:0007669"/>
    <property type="project" value="GOC"/>
</dbReference>
<dbReference type="InterPro" id="IPR025986">
    <property type="entry name" value="RPAP3-like_C"/>
</dbReference>
<dbReference type="PANTHER" id="PTHR28572:SF1">
    <property type="entry name" value="COILED-COIL DOMAIN-CONTAINING PROTEIN 103"/>
    <property type="match status" value="1"/>
</dbReference>
<evidence type="ECO:0000313" key="14">
    <source>
        <dbReference type="Proteomes" id="UP000826195"/>
    </source>
</evidence>
<accession>A0AAV7IHH0</accession>
<evidence type="ECO:0000259" key="11">
    <source>
        <dbReference type="Pfam" id="PF13877"/>
    </source>
</evidence>
<keyword evidence="8" id="KW-0969">Cilium</keyword>
<evidence type="ECO:0000256" key="7">
    <source>
        <dbReference type="ARBA" id="ARBA00022846"/>
    </source>
</evidence>
<reference evidence="13 14" key="1">
    <citation type="journal article" date="2021" name="J. Hered.">
        <title>A chromosome-level genome assembly of the parasitoid wasp, Cotesia glomerata (Hymenoptera: Braconidae).</title>
        <authorList>
            <person name="Pinto B.J."/>
            <person name="Weis J.J."/>
            <person name="Gamble T."/>
            <person name="Ode P.J."/>
            <person name="Paul R."/>
            <person name="Zaspel J.M."/>
        </authorList>
    </citation>
    <scope>NUCLEOTIDE SEQUENCE [LARGE SCALE GENOMIC DNA]</scope>
    <source>
        <strain evidence="13">CgM1</strain>
    </source>
</reference>
<sequence>MNILKKPIDYEGLEEELEEALKEDTLYELRNSAKLRAVEQRVNGAHLKPLEPKDKAEKTKVSWNRESGNLEIRNFEEKRLDGCDKLSKSGRKFFEEFGQHGNNKFNALHDNRAKLREMFKIELPADVLGEILSVCLENFDGNSEKILDILQEISECRRFQLTATFMSESDKLICEKLFCQLISEGSPVDKLANKFHINRADPLLSVNSISTSKQTSLKSELKKLKYKFTTEINVRSQFKDTIEITIEDPCDLENQNKRVTCKLDNPDFCKSCPYTTCKHFDKEVKIGTNVIPKNDEGEGYCVAFKDMSSGCNEYHGNWAMVKASSFKSNLNPNTYIRFCLCKRPGFIGNMTLFGSCEHPFICDGDVVDINVSYDKIKCKCLNEFKSKVVGDGWHRCVAPFVEERVNWSTVPKPQKFAESFIPVKTYFDKMISNYVGNLDELTDPCSRCPVTGNPTYARSVTIDKSGHPDDTTVICRPADSDEINQPNWGIPLRRHTHNGNDGNMKRLLKGSWGPDVMLAIKWKELWVYGASNHDDKDKSPQDCVFVFDYQDNQDFYLKLGLNQNYQYAINAGKDALLGLTVLPMSTFTPTVYPHCLRGNVDGGYAMSFSYGCRIYNLNLACFVEEHEIKDFIINSKHNNISSTFLTRAYQERYGWYFVSTQNWDSVQELGHAFGVALYEFNNKSYQYLTYNPAIKTDKTLNQYFPFVAMRVRPMPDEDRKNSRWKRHRISGLRHFVVDFILTDKESSKKFLIQHYHKADSNFVYK</sequence>
<evidence type="ECO:0000256" key="8">
    <source>
        <dbReference type="ARBA" id="ARBA00023069"/>
    </source>
</evidence>
<proteinExistence type="inferred from homology"/>
<organism evidence="13 14">
    <name type="scientific">Cotesia glomerata</name>
    <name type="common">Lepidopteran parasitic wasp</name>
    <name type="synonym">Apanteles glomeratus</name>
    <dbReference type="NCBI Taxonomy" id="32391"/>
    <lineage>
        <taxon>Eukaryota</taxon>
        <taxon>Metazoa</taxon>
        <taxon>Ecdysozoa</taxon>
        <taxon>Arthropoda</taxon>
        <taxon>Hexapoda</taxon>
        <taxon>Insecta</taxon>
        <taxon>Pterygota</taxon>
        <taxon>Neoptera</taxon>
        <taxon>Endopterygota</taxon>
        <taxon>Hymenoptera</taxon>
        <taxon>Apocrita</taxon>
        <taxon>Ichneumonoidea</taxon>
        <taxon>Braconidae</taxon>
        <taxon>Microgastrinae</taxon>
        <taxon>Cotesia</taxon>
    </lineage>
</organism>
<dbReference type="GO" id="GO:0036157">
    <property type="term" value="C:outer dynein arm"/>
    <property type="evidence" value="ECO:0007669"/>
    <property type="project" value="InterPro"/>
</dbReference>
<evidence type="ECO:0000313" key="13">
    <source>
        <dbReference type="EMBL" id="KAH0552694.1"/>
    </source>
</evidence>
<comment type="caution">
    <text evidence="13">The sequence shown here is derived from an EMBL/GenBank/DDBJ whole genome shotgun (WGS) entry which is preliminary data.</text>
</comment>
<feature type="domain" description="Dynein attachment factor N-terminal" evidence="12">
    <location>
        <begin position="8"/>
        <end position="64"/>
    </location>
</feature>
<evidence type="ECO:0000259" key="12">
    <source>
        <dbReference type="Pfam" id="PF15867"/>
    </source>
</evidence>
<keyword evidence="9" id="KW-0966">Cell projection</keyword>
<keyword evidence="5" id="KW-0963">Cytoplasm</keyword>
<evidence type="ECO:0000256" key="4">
    <source>
        <dbReference type="ARBA" id="ARBA00011738"/>
    </source>
</evidence>
<comment type="subcellular location">
    <subcellularLocation>
        <location evidence="2">Cell projection</location>
        <location evidence="2">Cilium</location>
        <location evidence="2">Flagellum</location>
    </subcellularLocation>
    <subcellularLocation>
        <location evidence="3">Cytoplasm</location>
    </subcellularLocation>
</comment>
<dbReference type="EMBL" id="JAHXZJ010001492">
    <property type="protein sequence ID" value="KAH0552694.1"/>
    <property type="molecule type" value="Genomic_DNA"/>
</dbReference>
<dbReference type="AlphaFoldDB" id="A0AAV7IHH0"/>
<dbReference type="Pfam" id="PF15867">
    <property type="entry name" value="Dynein_attach_N"/>
    <property type="match status" value="1"/>
</dbReference>
<evidence type="ECO:0000256" key="2">
    <source>
        <dbReference type="ARBA" id="ARBA00004230"/>
    </source>
</evidence>
<feature type="domain" description="RNA-polymerase II-associated protein 3-like C-terminal" evidence="11">
    <location>
        <begin position="113"/>
        <end position="171"/>
    </location>
</feature>
<dbReference type="GO" id="GO:0031514">
    <property type="term" value="C:motile cilium"/>
    <property type="evidence" value="ECO:0007669"/>
    <property type="project" value="UniProtKB-SubCell"/>
</dbReference>
<evidence type="ECO:0000256" key="5">
    <source>
        <dbReference type="ARBA" id="ARBA00022490"/>
    </source>
</evidence>
<gene>
    <name evidence="13" type="ORF">KQX54_014176</name>
</gene>
<evidence type="ECO:0000256" key="6">
    <source>
        <dbReference type="ARBA" id="ARBA00022794"/>
    </source>
</evidence>
<name>A0AAV7IHH0_COTGL</name>
<dbReference type="GO" id="GO:0036159">
    <property type="term" value="P:inner dynein arm assembly"/>
    <property type="evidence" value="ECO:0007669"/>
    <property type="project" value="TreeGrafter"/>
</dbReference>
<dbReference type="GO" id="GO:0003351">
    <property type="term" value="P:epithelial cilium movement involved in extracellular fluid movement"/>
    <property type="evidence" value="ECO:0007669"/>
    <property type="project" value="TreeGrafter"/>
</dbReference>
<protein>
    <submittedName>
        <fullName evidence="13">Uncharacterized protein</fullName>
    </submittedName>
</protein>
<dbReference type="Pfam" id="PF13877">
    <property type="entry name" value="RPAP3_C"/>
    <property type="match status" value="1"/>
</dbReference>
<dbReference type="PANTHER" id="PTHR28572">
    <property type="entry name" value="COILED-COIL DOMAIN-CONTAINING PROTEIN 103"/>
    <property type="match status" value="1"/>
</dbReference>
<dbReference type="Pfam" id="PF05092">
    <property type="entry name" value="PIF"/>
    <property type="match status" value="1"/>
</dbReference>
<dbReference type="InterPro" id="IPR031733">
    <property type="entry name" value="Dynein_attach_N"/>
</dbReference>
<keyword evidence="7" id="KW-0282">Flagellum</keyword>
<comment type="function">
    <text evidence="1">Dynein-attachment factor required for cilia motility.</text>
</comment>
<evidence type="ECO:0000256" key="3">
    <source>
        <dbReference type="ARBA" id="ARBA00004496"/>
    </source>
</evidence>